<dbReference type="InterPro" id="IPR011333">
    <property type="entry name" value="SKP1/BTB/POZ_sf"/>
</dbReference>
<proteinExistence type="predicted"/>
<feature type="domain" description="BTB" evidence="2">
    <location>
        <begin position="38"/>
        <end position="105"/>
    </location>
</feature>
<dbReference type="PANTHER" id="PTHR22744">
    <property type="entry name" value="HELIX LOOP HELIX PROTEIN 21-RELATED"/>
    <property type="match status" value="1"/>
</dbReference>
<sequence>MDEPLLKRARNEQKCTATSSETASGDKWPAGEELCSGGDLSVHVEGTILVVHSLILALASPVFKAMLGSGMQEGLGKEIFLKGKSKEEFVHFWRLLQPGNFEPVTQENVHCLLRWADEYQVEGLKSRCEEHLVVKEVPQEPAALDSALKEAFIYRLEQRREQLLGLVKKDMVRYLGSLPCIAPESAELLRGIWPEICAASGVVLQKRSDCQVEAKELQADPSSLAPVSQHIVQMWPFVAAATRPQTGETLSGIAACLGRLAQAPGDSPRAFPTCLGAAQSKQRISVWASGALPQRLSDEINAASAALFYIFCV</sequence>
<dbReference type="Proteomes" id="UP000654075">
    <property type="component" value="Unassembled WGS sequence"/>
</dbReference>
<gene>
    <name evidence="3" type="ORF">PGLA1383_LOCUS13334</name>
</gene>
<evidence type="ECO:0000313" key="4">
    <source>
        <dbReference type="Proteomes" id="UP000654075"/>
    </source>
</evidence>
<feature type="region of interest" description="Disordered" evidence="1">
    <location>
        <begin position="1"/>
        <end position="29"/>
    </location>
</feature>
<dbReference type="Gene3D" id="3.30.710.10">
    <property type="entry name" value="Potassium Channel Kv1.1, Chain A"/>
    <property type="match status" value="1"/>
</dbReference>
<dbReference type="InterPro" id="IPR000210">
    <property type="entry name" value="BTB/POZ_dom"/>
</dbReference>
<reference evidence="3" key="1">
    <citation type="submission" date="2021-02" db="EMBL/GenBank/DDBJ databases">
        <authorList>
            <person name="Dougan E. K."/>
            <person name="Rhodes N."/>
            <person name="Thang M."/>
            <person name="Chan C."/>
        </authorList>
    </citation>
    <scope>NUCLEOTIDE SEQUENCE</scope>
</reference>
<dbReference type="AlphaFoldDB" id="A0A813E827"/>
<dbReference type="PANTHER" id="PTHR22744:SF17">
    <property type="entry name" value="BTB DOMAIN-CONTAINING PROTEIN"/>
    <property type="match status" value="1"/>
</dbReference>
<name>A0A813E827_POLGL</name>
<accession>A0A813E827</accession>
<protein>
    <recommendedName>
        <fullName evidence="2">BTB domain-containing protein</fullName>
    </recommendedName>
</protein>
<feature type="compositionally biased region" description="Basic and acidic residues" evidence="1">
    <location>
        <begin position="1"/>
        <end position="13"/>
    </location>
</feature>
<organism evidence="3 4">
    <name type="scientific">Polarella glacialis</name>
    <name type="common">Dinoflagellate</name>
    <dbReference type="NCBI Taxonomy" id="89957"/>
    <lineage>
        <taxon>Eukaryota</taxon>
        <taxon>Sar</taxon>
        <taxon>Alveolata</taxon>
        <taxon>Dinophyceae</taxon>
        <taxon>Suessiales</taxon>
        <taxon>Suessiaceae</taxon>
        <taxon>Polarella</taxon>
    </lineage>
</organism>
<feature type="compositionally biased region" description="Polar residues" evidence="1">
    <location>
        <begin position="14"/>
        <end position="23"/>
    </location>
</feature>
<evidence type="ECO:0000259" key="2">
    <source>
        <dbReference type="PROSITE" id="PS50097"/>
    </source>
</evidence>
<dbReference type="PROSITE" id="PS50097">
    <property type="entry name" value="BTB"/>
    <property type="match status" value="1"/>
</dbReference>
<evidence type="ECO:0000313" key="3">
    <source>
        <dbReference type="EMBL" id="CAE8594811.1"/>
    </source>
</evidence>
<comment type="caution">
    <text evidence="3">The sequence shown here is derived from an EMBL/GenBank/DDBJ whole genome shotgun (WGS) entry which is preliminary data.</text>
</comment>
<dbReference type="EMBL" id="CAJNNV010007351">
    <property type="protein sequence ID" value="CAE8594811.1"/>
    <property type="molecule type" value="Genomic_DNA"/>
</dbReference>
<dbReference type="CDD" id="cd18186">
    <property type="entry name" value="BTB_POZ_ZBTB_KLHL-like"/>
    <property type="match status" value="1"/>
</dbReference>
<dbReference type="SMART" id="SM00225">
    <property type="entry name" value="BTB"/>
    <property type="match status" value="1"/>
</dbReference>
<evidence type="ECO:0000256" key="1">
    <source>
        <dbReference type="SAM" id="MobiDB-lite"/>
    </source>
</evidence>
<dbReference type="OrthoDB" id="6359816at2759"/>
<keyword evidence="4" id="KW-1185">Reference proteome</keyword>
<dbReference type="SUPFAM" id="SSF54695">
    <property type="entry name" value="POZ domain"/>
    <property type="match status" value="1"/>
</dbReference>
<dbReference type="Pfam" id="PF00651">
    <property type="entry name" value="BTB"/>
    <property type="match status" value="1"/>
</dbReference>